<keyword evidence="3 5" id="KW-1133">Transmembrane helix</keyword>
<evidence type="ECO:0000313" key="7">
    <source>
        <dbReference type="Proteomes" id="UP000622245"/>
    </source>
</evidence>
<keyword evidence="7" id="KW-1185">Reference proteome</keyword>
<evidence type="ECO:0000313" key="6">
    <source>
        <dbReference type="EMBL" id="MBM0278974.1"/>
    </source>
</evidence>
<feature type="transmembrane region" description="Helical" evidence="5">
    <location>
        <begin position="132"/>
        <end position="151"/>
    </location>
</feature>
<reference evidence="6 7" key="1">
    <citation type="submission" date="2021-01" db="EMBL/GenBank/DDBJ databases">
        <title>Draft genome sequence of Micromonospora sp. strain STR1s_6.</title>
        <authorList>
            <person name="Karlyshev A."/>
            <person name="Jawad R."/>
        </authorList>
    </citation>
    <scope>NUCLEOTIDE SEQUENCE [LARGE SCALE GENOMIC DNA]</scope>
    <source>
        <strain evidence="6 7">STR1S-6</strain>
    </source>
</reference>
<feature type="transmembrane region" description="Helical" evidence="5">
    <location>
        <begin position="107"/>
        <end position="125"/>
    </location>
</feature>
<gene>
    <name evidence="6" type="ORF">JM949_28680</name>
</gene>
<protein>
    <submittedName>
        <fullName evidence="6">UbiA family prenyltransferase</fullName>
    </submittedName>
</protein>
<dbReference type="InterPro" id="IPR050475">
    <property type="entry name" value="Prenyltransferase_related"/>
</dbReference>
<feature type="transmembrane region" description="Helical" evidence="5">
    <location>
        <begin position="204"/>
        <end position="221"/>
    </location>
</feature>
<sequence>MNEELVGYLKLVRPSPVAANAVQVLMGAYLGGGGAALMHRSVVAAATSMALVTTVANVVNDVCDVRADRLNRPERPLVTGVVSPRAASWFASGAAAGAVALAPSGTARGLIVAIMVLSVGYSFGVKRLPLVANGYVAVLAGTPVVLGAVVAGGELRSAAVAAVVLIVFMFSYEVLKTLRDIEGDRHAGFSTVATEWGARVTTRIYRLTVGVFAIVAALPLVVTPAGLSYLLLVVGGAVLPSVAIAARMDSTPTPPTIRRALHILVICWLPGLLGLEDLR</sequence>
<dbReference type="InterPro" id="IPR044878">
    <property type="entry name" value="UbiA_sf"/>
</dbReference>
<dbReference type="Pfam" id="PF01040">
    <property type="entry name" value="UbiA"/>
    <property type="match status" value="1"/>
</dbReference>
<accession>A0ABS1YNH3</accession>
<keyword evidence="4 5" id="KW-0472">Membrane</keyword>
<evidence type="ECO:0000256" key="5">
    <source>
        <dbReference type="SAM" id="Phobius"/>
    </source>
</evidence>
<comment type="caution">
    <text evidence="6">The sequence shown here is derived from an EMBL/GenBank/DDBJ whole genome shotgun (WGS) entry which is preliminary data.</text>
</comment>
<dbReference type="PANTHER" id="PTHR42723">
    <property type="entry name" value="CHLOROPHYLL SYNTHASE"/>
    <property type="match status" value="1"/>
</dbReference>
<keyword evidence="2 5" id="KW-0812">Transmembrane</keyword>
<evidence type="ECO:0000256" key="1">
    <source>
        <dbReference type="ARBA" id="ARBA00004141"/>
    </source>
</evidence>
<evidence type="ECO:0000256" key="4">
    <source>
        <dbReference type="ARBA" id="ARBA00023136"/>
    </source>
</evidence>
<dbReference type="InterPro" id="IPR000537">
    <property type="entry name" value="UbiA_prenyltransferase"/>
</dbReference>
<dbReference type="EMBL" id="JAEVHL010000223">
    <property type="protein sequence ID" value="MBM0278974.1"/>
    <property type="molecule type" value="Genomic_DNA"/>
</dbReference>
<dbReference type="Gene3D" id="1.10.357.140">
    <property type="entry name" value="UbiA prenyltransferase"/>
    <property type="match status" value="1"/>
</dbReference>
<dbReference type="PANTHER" id="PTHR42723:SF1">
    <property type="entry name" value="CHLOROPHYLL SYNTHASE, CHLOROPLASTIC"/>
    <property type="match status" value="1"/>
</dbReference>
<proteinExistence type="predicted"/>
<dbReference type="Proteomes" id="UP000622245">
    <property type="component" value="Unassembled WGS sequence"/>
</dbReference>
<feature type="transmembrane region" description="Helical" evidence="5">
    <location>
        <begin position="157"/>
        <end position="175"/>
    </location>
</feature>
<name>A0ABS1YNH3_9ACTN</name>
<feature type="transmembrane region" description="Helical" evidence="5">
    <location>
        <begin position="77"/>
        <end position="101"/>
    </location>
</feature>
<evidence type="ECO:0000256" key="2">
    <source>
        <dbReference type="ARBA" id="ARBA00022692"/>
    </source>
</evidence>
<comment type="subcellular location">
    <subcellularLocation>
        <location evidence="1">Membrane</location>
        <topology evidence="1">Multi-pass membrane protein</topology>
    </subcellularLocation>
</comment>
<organism evidence="6 7">
    <name type="scientific">Micromonospora tarensis</name>
    <dbReference type="NCBI Taxonomy" id="2806100"/>
    <lineage>
        <taxon>Bacteria</taxon>
        <taxon>Bacillati</taxon>
        <taxon>Actinomycetota</taxon>
        <taxon>Actinomycetes</taxon>
        <taxon>Micromonosporales</taxon>
        <taxon>Micromonosporaceae</taxon>
        <taxon>Micromonospora</taxon>
    </lineage>
</organism>
<evidence type="ECO:0000256" key="3">
    <source>
        <dbReference type="ARBA" id="ARBA00022989"/>
    </source>
</evidence>
<dbReference type="RefSeq" id="WP_203151299.1">
    <property type="nucleotide sequence ID" value="NZ_JAEVHL010000223.1"/>
</dbReference>
<dbReference type="Gene3D" id="1.20.120.1780">
    <property type="entry name" value="UbiA prenyltransferase"/>
    <property type="match status" value="1"/>
</dbReference>